<evidence type="ECO:0000313" key="8">
    <source>
        <dbReference type="EMBL" id="RXH96435.1"/>
    </source>
</evidence>
<dbReference type="GO" id="GO:0008270">
    <property type="term" value="F:zinc ion binding"/>
    <property type="evidence" value="ECO:0007669"/>
    <property type="project" value="UniProtKB-KW"/>
</dbReference>
<dbReference type="InterPro" id="IPR049914">
    <property type="entry name" value="PHD1-3/5-6"/>
</dbReference>
<dbReference type="InterPro" id="IPR011011">
    <property type="entry name" value="Znf_FYVE_PHD"/>
</dbReference>
<comment type="caution">
    <text evidence="8">The sequence shown here is derived from an EMBL/GenBank/DDBJ whole genome shotgun (WGS) entry which is preliminary data.</text>
</comment>
<keyword evidence="4" id="KW-0805">Transcription regulation</keyword>
<organism evidence="8 9">
    <name type="scientific">Malus domestica</name>
    <name type="common">Apple</name>
    <name type="synonym">Pyrus malus</name>
    <dbReference type="NCBI Taxonomy" id="3750"/>
    <lineage>
        <taxon>Eukaryota</taxon>
        <taxon>Viridiplantae</taxon>
        <taxon>Streptophyta</taxon>
        <taxon>Embryophyta</taxon>
        <taxon>Tracheophyta</taxon>
        <taxon>Spermatophyta</taxon>
        <taxon>Magnoliopsida</taxon>
        <taxon>eudicotyledons</taxon>
        <taxon>Gunneridae</taxon>
        <taxon>Pentapetalae</taxon>
        <taxon>rosids</taxon>
        <taxon>fabids</taxon>
        <taxon>Rosales</taxon>
        <taxon>Rosaceae</taxon>
        <taxon>Amygdaloideae</taxon>
        <taxon>Maleae</taxon>
        <taxon>Malus</taxon>
    </lineage>
</organism>
<feature type="compositionally biased region" description="Polar residues" evidence="6">
    <location>
        <begin position="619"/>
        <end position="628"/>
    </location>
</feature>
<keyword evidence="1" id="KW-0479">Metal-binding</keyword>
<proteinExistence type="predicted"/>
<evidence type="ECO:0000256" key="3">
    <source>
        <dbReference type="ARBA" id="ARBA00022833"/>
    </source>
</evidence>
<dbReference type="Pfam" id="PF23121">
    <property type="entry name" value="SPOC_AIPP2"/>
    <property type="match status" value="1"/>
</dbReference>
<reference evidence="8 9" key="1">
    <citation type="submission" date="2018-10" db="EMBL/GenBank/DDBJ databases">
        <title>A high-quality apple genome assembly.</title>
        <authorList>
            <person name="Hu J."/>
        </authorList>
    </citation>
    <scope>NUCLEOTIDE SEQUENCE [LARGE SCALE GENOMIC DNA]</scope>
    <source>
        <strain evidence="9">cv. HFTH1</strain>
        <tissue evidence="8">Young leaf</tissue>
    </source>
</reference>
<dbReference type="InterPro" id="IPR013083">
    <property type="entry name" value="Znf_RING/FYVE/PHD"/>
</dbReference>
<evidence type="ECO:0000256" key="1">
    <source>
        <dbReference type="ARBA" id="ARBA00022723"/>
    </source>
</evidence>
<dbReference type="STRING" id="3750.A0A498JMY8"/>
<keyword evidence="2" id="KW-0863">Zinc-finger</keyword>
<accession>A0A498JMY8</accession>
<dbReference type="PANTHER" id="PTHR33304:SF36">
    <property type="entry name" value="GB|AAF26970.1-RELATED"/>
    <property type="match status" value="1"/>
</dbReference>
<evidence type="ECO:0000259" key="7">
    <source>
        <dbReference type="Pfam" id="PF23121"/>
    </source>
</evidence>
<dbReference type="SUPFAM" id="SSF57903">
    <property type="entry name" value="FYVE/PHD zinc finger"/>
    <property type="match status" value="1"/>
</dbReference>
<name>A0A498JMY8_MALDO</name>
<feature type="region of interest" description="Disordered" evidence="6">
    <location>
        <begin position="585"/>
        <end position="642"/>
    </location>
</feature>
<dbReference type="Proteomes" id="UP000290289">
    <property type="component" value="Chromosome 6"/>
</dbReference>
<dbReference type="GO" id="GO:0140566">
    <property type="term" value="F:histone reader activity"/>
    <property type="evidence" value="ECO:0007669"/>
    <property type="project" value="InterPro"/>
</dbReference>
<feature type="region of interest" description="Disordered" evidence="6">
    <location>
        <begin position="150"/>
        <end position="171"/>
    </location>
</feature>
<dbReference type="AlphaFoldDB" id="A0A498JMY8"/>
<evidence type="ECO:0000256" key="5">
    <source>
        <dbReference type="ARBA" id="ARBA00023163"/>
    </source>
</evidence>
<keyword evidence="9" id="KW-1185">Reference proteome</keyword>
<dbReference type="InterPro" id="IPR056280">
    <property type="entry name" value="AIPP2-like_SPOC"/>
</dbReference>
<protein>
    <recommendedName>
        <fullName evidence="7">AIPP2-like SPOC-like domain-containing protein</fullName>
    </recommendedName>
</protein>
<evidence type="ECO:0000256" key="6">
    <source>
        <dbReference type="SAM" id="MobiDB-lite"/>
    </source>
</evidence>
<feature type="domain" description="AIPP2-like SPOC-like" evidence="7">
    <location>
        <begin position="397"/>
        <end position="527"/>
    </location>
</feature>
<gene>
    <name evidence="8" type="ORF">DVH24_008939</name>
</gene>
<dbReference type="PANTHER" id="PTHR33304">
    <property type="match status" value="1"/>
</dbReference>
<dbReference type="Gene3D" id="3.30.40.10">
    <property type="entry name" value="Zinc/RING finger domain, C3HC4 (zinc finger)"/>
    <property type="match status" value="1"/>
</dbReference>
<keyword evidence="5" id="KW-0804">Transcription</keyword>
<evidence type="ECO:0000256" key="4">
    <source>
        <dbReference type="ARBA" id="ARBA00023015"/>
    </source>
</evidence>
<evidence type="ECO:0000313" key="9">
    <source>
        <dbReference type="Proteomes" id="UP000290289"/>
    </source>
</evidence>
<evidence type="ECO:0000256" key="2">
    <source>
        <dbReference type="ARBA" id="ARBA00022771"/>
    </source>
</evidence>
<dbReference type="GO" id="GO:0034244">
    <property type="term" value="P:negative regulation of transcription elongation by RNA polymerase II"/>
    <property type="evidence" value="ECO:0007669"/>
    <property type="project" value="InterPro"/>
</dbReference>
<sequence>MQEPKETHMVKPCDTCGGGNDENLIATCRECNIARAHPYCMQKLDTEAWDDWVCEECLGEENNLASPTDLDHHGIMHPSGNSRVLDNSGWQVHSRRQKPVGTGKVKYISEGEVIRLSSGVEITRSQRNTFGFKPGQSNSTALMSQRTTFGSKSVIPRSPPPAIKGNPSIVASGHVKPPSCGRNIKMSSISKINQQTSPILKDSKEPKAPFAQNSKKYISSDHRVVATSPVKEAKSSKLSIHSRITNPKTKTSVAYGKEHIREKQSKDVLVPATSIETKNPVAPGEEHVREKQPQDVLIPRPDVTSRKKRVTAIEKEPCTVSTMRPSSPMSSPGKDYNLQFFWNCIIGSSSSFLVSFTKLMIYLREHNHADAEERDLENKLASLNLNHSSLPALQVTWRGGFIVDTATANEFIRGFQGRPPCKIHPKAYRFAQTMPPVLKANFIPRSQLWTDIFQDQPPDLQDVGIYFFPDRNIERSRENHARLIERMEKEDSMMRICFDDQGVELLIFTSEQLQLDTQLTSFLWGIFHCTKNYQVEANMVDNQSVDMEIDMEGGNMVGRVDVVIQRDPKNVLIIDAYTQPFSEVKTRYGPRSNSRNEGGEISSDAEKEELARPPGFSEGSPQSATGSTEGMAGLSSSFRRRD</sequence>
<dbReference type="EMBL" id="RDQH01000332">
    <property type="protein sequence ID" value="RXH96435.1"/>
    <property type="molecule type" value="Genomic_DNA"/>
</dbReference>
<keyword evidence="3" id="KW-0862">Zinc</keyword>